<sequence length="122" mass="13427">MKLYMFLMPHLQNKETKLIPKTVEIAATTKGLPELEQTTPLPTIVYAAVCSVCSVSAQVTHNALDGDLLLMRLMENAAAVDIIELTVNNGKLTMVEGVQDITWRKIEVGQRSQYITALRGVA</sequence>
<gene>
    <name evidence="1" type="ORF">PG993_004018</name>
</gene>
<organism evidence="1 2">
    <name type="scientific">Apiospora rasikravindrae</name>
    <dbReference type="NCBI Taxonomy" id="990691"/>
    <lineage>
        <taxon>Eukaryota</taxon>
        <taxon>Fungi</taxon>
        <taxon>Dikarya</taxon>
        <taxon>Ascomycota</taxon>
        <taxon>Pezizomycotina</taxon>
        <taxon>Sordariomycetes</taxon>
        <taxon>Xylariomycetidae</taxon>
        <taxon>Amphisphaeriales</taxon>
        <taxon>Apiosporaceae</taxon>
        <taxon>Apiospora</taxon>
    </lineage>
</organism>
<accession>A0ABR1TBK1</accession>
<protein>
    <submittedName>
        <fullName evidence="1">Uncharacterized protein</fullName>
    </submittedName>
</protein>
<reference evidence="1 2" key="1">
    <citation type="submission" date="2023-01" db="EMBL/GenBank/DDBJ databases">
        <title>Analysis of 21 Apiospora genomes using comparative genomics revels a genus with tremendous synthesis potential of carbohydrate active enzymes and secondary metabolites.</title>
        <authorList>
            <person name="Sorensen T."/>
        </authorList>
    </citation>
    <scope>NUCLEOTIDE SEQUENCE [LARGE SCALE GENOMIC DNA]</scope>
    <source>
        <strain evidence="1 2">CBS 33761</strain>
    </source>
</reference>
<keyword evidence="2" id="KW-1185">Reference proteome</keyword>
<comment type="caution">
    <text evidence="1">The sequence shown here is derived from an EMBL/GenBank/DDBJ whole genome shotgun (WGS) entry which is preliminary data.</text>
</comment>
<proteinExistence type="predicted"/>
<name>A0ABR1TBK1_9PEZI</name>
<evidence type="ECO:0000313" key="1">
    <source>
        <dbReference type="EMBL" id="KAK8043994.1"/>
    </source>
</evidence>
<evidence type="ECO:0000313" key="2">
    <source>
        <dbReference type="Proteomes" id="UP001444661"/>
    </source>
</evidence>
<dbReference type="Proteomes" id="UP001444661">
    <property type="component" value="Unassembled WGS sequence"/>
</dbReference>
<dbReference type="EMBL" id="JAQQWK010000003">
    <property type="protein sequence ID" value="KAK8043994.1"/>
    <property type="molecule type" value="Genomic_DNA"/>
</dbReference>